<evidence type="ECO:0000256" key="1">
    <source>
        <dbReference type="RuleBase" id="RU004003"/>
    </source>
</evidence>
<evidence type="ECO:0000313" key="4">
    <source>
        <dbReference type="EMBL" id="GAM61482.1"/>
    </source>
</evidence>
<reference evidence="4 5" key="2">
    <citation type="submission" date="2015-01" db="EMBL/GenBank/DDBJ databases">
        <authorList>
            <consortium name="NBRP consortium"/>
            <person name="Sawabe T."/>
            <person name="Meirelles P."/>
            <person name="Feng G."/>
            <person name="Sayaka M."/>
            <person name="Hattori M."/>
            <person name="Ohkuma M."/>
        </authorList>
    </citation>
    <scope>NUCLEOTIDE SEQUENCE [LARGE SCALE GENOMIC DNA]</scope>
    <source>
        <strain evidence="4 5">JCM19232</strain>
    </source>
</reference>
<protein>
    <submittedName>
        <fullName evidence="4">Type II/IV secretion system secretin rcpA/cpaC</fullName>
    </submittedName>
</protein>
<dbReference type="InterPro" id="IPR004846">
    <property type="entry name" value="T2SS/T3SS_dom"/>
</dbReference>
<dbReference type="EMBL" id="BBSA01000003">
    <property type="protein sequence ID" value="GAM61482.1"/>
    <property type="molecule type" value="Genomic_DNA"/>
</dbReference>
<sequence length="483" mass="53676">MLKRIIGKLAVVLCFIAFSASAYQIPLNDARSVRTKQQIGTVFMSQPTVADYKVINERQIVVFGSSIGKTRLMIYDTEGRLIVSRIVEVSQPLNHIRAEVQKRYPDLDIEIVQQGAKVAINGVVYTEKQRDGIYSLVANMLGMEKVKRWDQEDSMEFPEPFVPDPKTQFYRNYTYTGIIEGLELSFPFQVNVRTTIATVGSEFKETVGVDWTSAGTPGVFTFPDMTASDVSATITALSNDNLAEVLAEPNLTVLSGEEASFLVGGEIPMITQDTNGTTISFKEYGIGLDIAAKVMNEEEIRLRVQPSVSVVDQIITTTTAEVPQLATRRAVTTIEIADGQTFMIGGLMNSEDIESLQKIPLLGDIPFFGALFSKATTNRKTTEVVIIATVNLVKPAQGEKLSIPRINKTNTFSRWMGMSSEFDEQRQKDAEFVGLLEKEASFNDLITKKCRFVDGMCFSRSLCRSCGSRPRWRVCCLSRNSSF</sequence>
<name>A0A0B8PA93_9VIBR</name>
<comment type="similarity">
    <text evidence="1">Belongs to the bacterial secretin family.</text>
</comment>
<dbReference type="GO" id="GO:0015627">
    <property type="term" value="C:type II protein secretion system complex"/>
    <property type="evidence" value="ECO:0007669"/>
    <property type="project" value="TreeGrafter"/>
</dbReference>
<dbReference type="InterPro" id="IPR001775">
    <property type="entry name" value="GspD/PilQ"/>
</dbReference>
<dbReference type="InterPro" id="IPR050810">
    <property type="entry name" value="Bact_Secretion_Sys_Channel"/>
</dbReference>
<reference evidence="4 5" key="1">
    <citation type="submission" date="2015-01" db="EMBL/GenBank/DDBJ databases">
        <title>Vibrio sp. C5 JCM 19232 whole genome shotgun sequence.</title>
        <authorList>
            <person name="Sawabe T."/>
            <person name="Meirelles P."/>
            <person name="Feng G."/>
            <person name="Sayaka M."/>
            <person name="Hattori M."/>
            <person name="Ohkuma M."/>
        </authorList>
    </citation>
    <scope>NUCLEOTIDE SEQUENCE [LARGE SCALE GENOMIC DNA]</scope>
    <source>
        <strain evidence="4 5">JCM19232</strain>
    </source>
</reference>
<dbReference type="Pfam" id="PF13629">
    <property type="entry name" value="T2SS-T3SS_pil_N"/>
    <property type="match status" value="1"/>
</dbReference>
<organism evidence="4 5">
    <name type="scientific">Vibrio ishigakensis</name>
    <dbReference type="NCBI Taxonomy" id="1481914"/>
    <lineage>
        <taxon>Bacteria</taxon>
        <taxon>Pseudomonadati</taxon>
        <taxon>Pseudomonadota</taxon>
        <taxon>Gammaproteobacteria</taxon>
        <taxon>Vibrionales</taxon>
        <taxon>Vibrionaceae</taxon>
        <taxon>Vibrio</taxon>
    </lineage>
</organism>
<dbReference type="InterPro" id="IPR032789">
    <property type="entry name" value="T2SS-T3SS_pil_N"/>
</dbReference>
<evidence type="ECO:0000259" key="3">
    <source>
        <dbReference type="Pfam" id="PF13629"/>
    </source>
</evidence>
<proteinExistence type="inferred from homology"/>
<evidence type="ECO:0000259" key="2">
    <source>
        <dbReference type="Pfam" id="PF00263"/>
    </source>
</evidence>
<gene>
    <name evidence="4" type="ORF">JCM19232_5783</name>
</gene>
<feature type="domain" description="Type II/III secretion system secretin-like" evidence="2">
    <location>
        <begin position="236"/>
        <end position="393"/>
    </location>
</feature>
<evidence type="ECO:0000313" key="5">
    <source>
        <dbReference type="Proteomes" id="UP000031670"/>
    </source>
</evidence>
<dbReference type="GO" id="GO:0009306">
    <property type="term" value="P:protein secretion"/>
    <property type="evidence" value="ECO:0007669"/>
    <property type="project" value="InterPro"/>
</dbReference>
<dbReference type="AlphaFoldDB" id="A0A0B8PA93"/>
<dbReference type="Proteomes" id="UP000031670">
    <property type="component" value="Unassembled WGS sequence"/>
</dbReference>
<feature type="domain" description="Pilus formation protein N-terminal" evidence="3">
    <location>
        <begin position="21"/>
        <end position="90"/>
    </location>
</feature>
<dbReference type="PRINTS" id="PR00811">
    <property type="entry name" value="BCTERIALGSPD"/>
</dbReference>
<dbReference type="Pfam" id="PF00263">
    <property type="entry name" value="Secretin"/>
    <property type="match status" value="1"/>
</dbReference>
<comment type="caution">
    <text evidence="4">The sequence shown here is derived from an EMBL/GenBank/DDBJ whole genome shotgun (WGS) entry which is preliminary data.</text>
</comment>
<dbReference type="PANTHER" id="PTHR30332">
    <property type="entry name" value="PROBABLE GENERAL SECRETION PATHWAY PROTEIN D"/>
    <property type="match status" value="1"/>
</dbReference>
<dbReference type="PANTHER" id="PTHR30332:SF17">
    <property type="entry name" value="TYPE IV PILIATION SYSTEM PROTEIN DR_0774-RELATED"/>
    <property type="match status" value="1"/>
</dbReference>
<accession>A0A0B8PA93</accession>